<evidence type="ECO:0000259" key="1">
    <source>
        <dbReference type="Pfam" id="PF05175"/>
    </source>
</evidence>
<keyword evidence="3" id="KW-1185">Reference proteome</keyword>
<dbReference type="InterPro" id="IPR002052">
    <property type="entry name" value="DNA_methylase_N6_adenine_CS"/>
</dbReference>
<dbReference type="GO" id="GO:0008170">
    <property type="term" value="F:N-methyltransferase activity"/>
    <property type="evidence" value="ECO:0007669"/>
    <property type="project" value="UniProtKB-ARBA"/>
</dbReference>
<accession>A0A154BR33</accession>
<evidence type="ECO:0000313" key="3">
    <source>
        <dbReference type="Proteomes" id="UP000076268"/>
    </source>
</evidence>
<keyword evidence="2" id="KW-0808">Transferase</keyword>
<gene>
    <name evidence="2" type="ORF">AXX12_07575</name>
</gene>
<dbReference type="GO" id="GO:0032259">
    <property type="term" value="P:methylation"/>
    <property type="evidence" value="ECO:0007669"/>
    <property type="project" value="UniProtKB-KW"/>
</dbReference>
<keyword evidence="2" id="KW-0489">Methyltransferase</keyword>
<dbReference type="PANTHER" id="PTHR47739:SF1">
    <property type="entry name" value="TRNA1(VAL) (ADENINE(37)-N6)-METHYLTRANSFERASE"/>
    <property type="match status" value="1"/>
</dbReference>
<sequence length="255" mass="27588">MSLPPLTSHGERIDDLVIGGLQIIQLPEEFCFTLDAVLLAHFASVAPGVKAVDLGTGTGAVALLLAARGAQVIGIELNPRSAGMAARSVKLNQLESTVSIVCHDLKLIREILPSGEFPLVVANPPYRVPGHGLLNPKDTVAAARHELTATLADVIAAARYLVKYRGRFALVHLPERMAEILKAMTDAGLEPKRLRLVYPYPDKKPKFLLVEGIRGARPGLEVLPPLFVYSAPGEYSQEIREYYQADLDNGNDGAR</sequence>
<dbReference type="EMBL" id="LSGP01000017">
    <property type="protein sequence ID" value="KYZ76290.1"/>
    <property type="molecule type" value="Genomic_DNA"/>
</dbReference>
<comment type="caution">
    <text evidence="2">The sequence shown here is derived from an EMBL/GenBank/DDBJ whole genome shotgun (WGS) entry which is preliminary data.</text>
</comment>
<organism evidence="2 3">
    <name type="scientific">Anaerosporomusa subterranea</name>
    <dbReference type="NCBI Taxonomy" id="1794912"/>
    <lineage>
        <taxon>Bacteria</taxon>
        <taxon>Bacillati</taxon>
        <taxon>Bacillota</taxon>
        <taxon>Negativicutes</taxon>
        <taxon>Acetonemataceae</taxon>
        <taxon>Anaerosporomusa</taxon>
    </lineage>
</organism>
<dbReference type="STRING" id="1794912.AXX12_07575"/>
<dbReference type="CDD" id="cd02440">
    <property type="entry name" value="AdoMet_MTases"/>
    <property type="match status" value="1"/>
</dbReference>
<proteinExistence type="predicted"/>
<dbReference type="PANTHER" id="PTHR47739">
    <property type="entry name" value="TRNA1(VAL) (ADENINE(37)-N6)-METHYLTRANSFERASE"/>
    <property type="match status" value="1"/>
</dbReference>
<dbReference type="InterPro" id="IPR029063">
    <property type="entry name" value="SAM-dependent_MTases_sf"/>
</dbReference>
<dbReference type="PROSITE" id="PS00092">
    <property type="entry name" value="N6_MTASE"/>
    <property type="match status" value="1"/>
</dbReference>
<protein>
    <submittedName>
        <fullName evidence="2">Methyltransferase</fullName>
    </submittedName>
</protein>
<dbReference type="InterPro" id="IPR050210">
    <property type="entry name" value="tRNA_Adenine-N(6)_MTase"/>
</dbReference>
<dbReference type="Pfam" id="PF05175">
    <property type="entry name" value="MTS"/>
    <property type="match status" value="1"/>
</dbReference>
<dbReference type="InterPro" id="IPR007848">
    <property type="entry name" value="Small_mtfrase_dom"/>
</dbReference>
<dbReference type="Proteomes" id="UP000076268">
    <property type="component" value="Unassembled WGS sequence"/>
</dbReference>
<evidence type="ECO:0000313" key="2">
    <source>
        <dbReference type="EMBL" id="KYZ76290.1"/>
    </source>
</evidence>
<name>A0A154BR33_ANASB</name>
<dbReference type="SUPFAM" id="SSF53335">
    <property type="entry name" value="S-adenosyl-L-methionine-dependent methyltransferases"/>
    <property type="match status" value="1"/>
</dbReference>
<dbReference type="RefSeq" id="WP_066241491.1">
    <property type="nucleotide sequence ID" value="NZ_LSGP01000017.1"/>
</dbReference>
<dbReference type="GO" id="GO:0003676">
    <property type="term" value="F:nucleic acid binding"/>
    <property type="evidence" value="ECO:0007669"/>
    <property type="project" value="InterPro"/>
</dbReference>
<dbReference type="AlphaFoldDB" id="A0A154BR33"/>
<dbReference type="GO" id="GO:0008757">
    <property type="term" value="F:S-adenosylmethionine-dependent methyltransferase activity"/>
    <property type="evidence" value="ECO:0007669"/>
    <property type="project" value="UniProtKB-ARBA"/>
</dbReference>
<reference evidence="2 3" key="1">
    <citation type="submission" date="2016-02" db="EMBL/GenBank/DDBJ databases">
        <title>Anaerosporomusa subterraneum gen. nov., sp. nov., a spore-forming obligate anaerobe isolated from saprolite.</title>
        <authorList>
            <person name="Choi J.K."/>
            <person name="Shah M."/>
            <person name="Yee N."/>
        </authorList>
    </citation>
    <scope>NUCLEOTIDE SEQUENCE [LARGE SCALE GENOMIC DNA]</scope>
    <source>
        <strain evidence="2 3">RU4</strain>
    </source>
</reference>
<feature type="domain" description="Methyltransferase small" evidence="1">
    <location>
        <begin position="37"/>
        <end position="131"/>
    </location>
</feature>
<dbReference type="Gene3D" id="3.40.50.150">
    <property type="entry name" value="Vaccinia Virus protein VP39"/>
    <property type="match status" value="1"/>
</dbReference>